<reference evidence="1 2" key="1">
    <citation type="journal article" date="2018" name="Mol. Biol. Evol.">
        <title>Analysis of the draft genome of the red seaweed Gracilariopsis chorda provides insights into genome size evolution in Rhodophyta.</title>
        <authorList>
            <person name="Lee J."/>
            <person name="Yang E.C."/>
            <person name="Graf L."/>
            <person name="Yang J.H."/>
            <person name="Qiu H."/>
            <person name="Zel Zion U."/>
            <person name="Chan C.X."/>
            <person name="Stephens T.G."/>
            <person name="Weber A.P.M."/>
            <person name="Boo G.H."/>
            <person name="Boo S.M."/>
            <person name="Kim K.M."/>
            <person name="Shin Y."/>
            <person name="Jung M."/>
            <person name="Lee S.J."/>
            <person name="Yim H.S."/>
            <person name="Lee J.H."/>
            <person name="Bhattacharya D."/>
            <person name="Yoon H.S."/>
        </authorList>
    </citation>
    <scope>NUCLEOTIDE SEQUENCE [LARGE SCALE GENOMIC DNA]</scope>
    <source>
        <strain evidence="1 2">SKKU-2015</strain>
        <tissue evidence="1">Whole body</tissue>
    </source>
</reference>
<name>A0A2V3IY23_9FLOR</name>
<evidence type="ECO:0000313" key="1">
    <source>
        <dbReference type="EMBL" id="PXF46963.1"/>
    </source>
</evidence>
<dbReference type="AlphaFoldDB" id="A0A2V3IY23"/>
<sequence length="84" mass="9102">MVMQRDMIDTKWAIQYQQQGIGGGSGIGTEAQRVGVDFVRGDSASRIEHGFGPGKGAERCLASVCSEHYKFQVSVFEDVSPVHA</sequence>
<organism evidence="1 2">
    <name type="scientific">Gracilariopsis chorda</name>
    <dbReference type="NCBI Taxonomy" id="448386"/>
    <lineage>
        <taxon>Eukaryota</taxon>
        <taxon>Rhodophyta</taxon>
        <taxon>Florideophyceae</taxon>
        <taxon>Rhodymeniophycidae</taxon>
        <taxon>Gracilariales</taxon>
        <taxon>Gracilariaceae</taxon>
        <taxon>Gracilariopsis</taxon>
    </lineage>
</organism>
<dbReference type="EMBL" id="NBIV01000031">
    <property type="protein sequence ID" value="PXF46963.1"/>
    <property type="molecule type" value="Genomic_DNA"/>
</dbReference>
<evidence type="ECO:0000313" key="2">
    <source>
        <dbReference type="Proteomes" id="UP000247409"/>
    </source>
</evidence>
<keyword evidence="2" id="KW-1185">Reference proteome</keyword>
<proteinExistence type="predicted"/>
<accession>A0A2V3IY23</accession>
<gene>
    <name evidence="1" type="ORF">BWQ96_03301</name>
</gene>
<dbReference type="Proteomes" id="UP000247409">
    <property type="component" value="Unassembled WGS sequence"/>
</dbReference>
<comment type="caution">
    <text evidence="1">The sequence shown here is derived from an EMBL/GenBank/DDBJ whole genome shotgun (WGS) entry which is preliminary data.</text>
</comment>
<protein>
    <submittedName>
        <fullName evidence="1">Uncharacterized protein</fullName>
    </submittedName>
</protein>